<evidence type="ECO:0000256" key="1">
    <source>
        <dbReference type="ARBA" id="ARBA00004549"/>
    </source>
</evidence>
<organism evidence="7 8">
    <name type="scientific">Pichia inconspicua</name>
    <dbReference type="NCBI Taxonomy" id="52247"/>
    <lineage>
        <taxon>Eukaryota</taxon>
        <taxon>Fungi</taxon>
        <taxon>Dikarya</taxon>
        <taxon>Ascomycota</taxon>
        <taxon>Saccharomycotina</taxon>
        <taxon>Pichiomycetes</taxon>
        <taxon>Pichiales</taxon>
        <taxon>Pichiaceae</taxon>
        <taxon>Pichia</taxon>
    </lineage>
</organism>
<evidence type="ECO:0000256" key="5">
    <source>
        <dbReference type="SAM" id="MobiDB-lite"/>
    </source>
</evidence>
<protein>
    <recommendedName>
        <fullName evidence="4">Peroxin-3</fullName>
    </recommendedName>
</protein>
<dbReference type="InterPro" id="IPR006966">
    <property type="entry name" value="Peroxin-3"/>
</dbReference>
<dbReference type="GO" id="GO:0005778">
    <property type="term" value="C:peroxisomal membrane"/>
    <property type="evidence" value="ECO:0007669"/>
    <property type="project" value="UniProtKB-SubCell"/>
</dbReference>
<dbReference type="Pfam" id="PF04882">
    <property type="entry name" value="Peroxin-3"/>
    <property type="match status" value="1"/>
</dbReference>
<accession>A0A4T0WX81</accession>
<dbReference type="Proteomes" id="UP000307173">
    <property type="component" value="Unassembled WGS sequence"/>
</dbReference>
<dbReference type="PANTHER" id="PTHR28080:SF1">
    <property type="entry name" value="PEROXISOMAL BIOGENESIS FACTOR 3"/>
    <property type="match status" value="1"/>
</dbReference>
<proteinExistence type="inferred from homology"/>
<evidence type="ECO:0000256" key="6">
    <source>
        <dbReference type="SAM" id="Phobius"/>
    </source>
</evidence>
<gene>
    <name evidence="7" type="ORF">CANINC_004029</name>
</gene>
<comment type="caution">
    <text evidence="7">The sequence shown here is derived from an EMBL/GenBank/DDBJ whole genome shotgun (WGS) entry which is preliminary data.</text>
</comment>
<evidence type="ECO:0000256" key="3">
    <source>
        <dbReference type="ARBA" id="ARBA00023140"/>
    </source>
</evidence>
<feature type="region of interest" description="Disordered" evidence="5">
    <location>
        <begin position="369"/>
        <end position="389"/>
    </location>
</feature>
<name>A0A4T0WX81_9ASCO</name>
<comment type="similarity">
    <text evidence="2">Belongs to the peroxin-3 family.</text>
</comment>
<dbReference type="GO" id="GO:0030674">
    <property type="term" value="F:protein-macromolecule adaptor activity"/>
    <property type="evidence" value="ECO:0007669"/>
    <property type="project" value="TreeGrafter"/>
</dbReference>
<evidence type="ECO:0000313" key="8">
    <source>
        <dbReference type="Proteomes" id="UP000307173"/>
    </source>
</evidence>
<keyword evidence="3" id="KW-0576">Peroxisome</keyword>
<evidence type="ECO:0000256" key="4">
    <source>
        <dbReference type="ARBA" id="ARBA00032508"/>
    </source>
</evidence>
<keyword evidence="6" id="KW-1133">Transmembrane helix</keyword>
<dbReference type="PANTHER" id="PTHR28080">
    <property type="entry name" value="PEROXISOMAL BIOGENESIS FACTOR 3"/>
    <property type="match status" value="1"/>
</dbReference>
<reference evidence="7 8" key="1">
    <citation type="journal article" date="2019" name="Front. Genet.">
        <title>Whole-Genome Sequencing of the Opportunistic Yeast Pathogen Candida inconspicua Uncovers Its Hybrid Origin.</title>
        <authorList>
            <person name="Mixao V."/>
            <person name="Hansen A.P."/>
            <person name="Saus E."/>
            <person name="Boekhout T."/>
            <person name="Lass-Florl C."/>
            <person name="Gabaldon T."/>
        </authorList>
    </citation>
    <scope>NUCLEOTIDE SEQUENCE [LARGE SCALE GENOMIC DNA]</scope>
    <source>
        <strain evidence="7 8">CBS 180</strain>
    </source>
</reference>
<feature type="transmembrane region" description="Helical" evidence="6">
    <location>
        <begin position="16"/>
        <end position="33"/>
    </location>
</feature>
<sequence>MFQYIRNTIRRHSKKLLWTTGIISISYLLSLYIQKKVKEFQEQLQQENATRALIKKRFAQTQKDCYMTFLSFLPALVEPIYTCLNVEQVTGELKLSRRNKGTPSISDDMSSITKSDVVENDLNIDSANKKTKAELWQDLKIKSLTRFLTLIYSESLLIILIHLQLNIISRKSYLNAALKLATSQKTIKDEIDNSLIDNDESIPEQAFLSFTWWLLNKGNLKLVQLIEICIREVFNEVSLRDELGMMEFGSLVNQTQMAIENNLKKDEFYAELYEESGLDEHPKIEKIPKILSLLLPPEGYQLTLLQNTNSLEFLTTFQLQQSNADLLLKLNNELSNYLKSENVHMIVNKLATVGVSSILPKVEQTLMSKHGTKSSDMARTSETTESQPNIASSKWKLALILGVLTPHTQELSSARMDNPILYAMNNISELDSLSASVYSNFDV</sequence>
<dbReference type="STRING" id="52247.A0A4T0WX81"/>
<comment type="subcellular location">
    <subcellularLocation>
        <location evidence="1">Peroxisome membrane</location>
        <topology evidence="1">Single-pass membrane protein</topology>
    </subcellularLocation>
</comment>
<keyword evidence="6" id="KW-0812">Transmembrane</keyword>
<feature type="compositionally biased region" description="Polar residues" evidence="5">
    <location>
        <begin position="374"/>
        <end position="389"/>
    </location>
</feature>
<keyword evidence="8" id="KW-1185">Reference proteome</keyword>
<dbReference type="AlphaFoldDB" id="A0A4T0WX81"/>
<keyword evidence="6" id="KW-0472">Membrane</keyword>
<dbReference type="OrthoDB" id="45930at2759"/>
<dbReference type="EMBL" id="SELW01000636">
    <property type="protein sequence ID" value="TID17265.1"/>
    <property type="molecule type" value="Genomic_DNA"/>
</dbReference>
<evidence type="ECO:0000256" key="2">
    <source>
        <dbReference type="ARBA" id="ARBA00008933"/>
    </source>
</evidence>
<evidence type="ECO:0000313" key="7">
    <source>
        <dbReference type="EMBL" id="TID17265.1"/>
    </source>
</evidence>
<dbReference type="GO" id="GO:0045046">
    <property type="term" value="P:protein import into peroxisome membrane"/>
    <property type="evidence" value="ECO:0007669"/>
    <property type="project" value="TreeGrafter"/>
</dbReference>